<dbReference type="PANTHER" id="PTHR33121">
    <property type="entry name" value="CYCLIC DI-GMP PHOSPHODIESTERASE PDEF"/>
    <property type="match status" value="1"/>
</dbReference>
<feature type="domain" description="GGDEF" evidence="2">
    <location>
        <begin position="181"/>
        <end position="314"/>
    </location>
</feature>
<dbReference type="Proteomes" id="UP001596122">
    <property type="component" value="Unassembled WGS sequence"/>
</dbReference>
<dbReference type="SMART" id="SM00065">
    <property type="entry name" value="GAF"/>
    <property type="match status" value="1"/>
</dbReference>
<dbReference type="InterPro" id="IPR029016">
    <property type="entry name" value="GAF-like_dom_sf"/>
</dbReference>
<dbReference type="InterPro" id="IPR043128">
    <property type="entry name" value="Rev_trsase/Diguanyl_cyclase"/>
</dbReference>
<protein>
    <submittedName>
        <fullName evidence="3">EAL domain-containing protein</fullName>
    </submittedName>
</protein>
<dbReference type="PROSITE" id="PS50883">
    <property type="entry name" value="EAL"/>
    <property type="match status" value="1"/>
</dbReference>
<dbReference type="Pfam" id="PF01590">
    <property type="entry name" value="GAF"/>
    <property type="match status" value="1"/>
</dbReference>
<dbReference type="Pfam" id="PF00990">
    <property type="entry name" value="GGDEF"/>
    <property type="match status" value="1"/>
</dbReference>
<dbReference type="InterPro" id="IPR029787">
    <property type="entry name" value="Nucleotide_cyclase"/>
</dbReference>
<dbReference type="Gene3D" id="3.20.20.450">
    <property type="entry name" value="EAL domain"/>
    <property type="match status" value="1"/>
</dbReference>
<dbReference type="Pfam" id="PF00563">
    <property type="entry name" value="EAL"/>
    <property type="match status" value="1"/>
</dbReference>
<dbReference type="Gene3D" id="3.30.70.270">
    <property type="match status" value="1"/>
</dbReference>
<dbReference type="CDD" id="cd01949">
    <property type="entry name" value="GGDEF"/>
    <property type="match status" value="1"/>
</dbReference>
<evidence type="ECO:0000259" key="1">
    <source>
        <dbReference type="PROSITE" id="PS50883"/>
    </source>
</evidence>
<dbReference type="Gene3D" id="3.30.450.40">
    <property type="match status" value="1"/>
</dbReference>
<gene>
    <name evidence="3" type="ORF">ACFPJ6_14520</name>
</gene>
<dbReference type="SUPFAM" id="SSF55073">
    <property type="entry name" value="Nucleotide cyclase"/>
    <property type="match status" value="1"/>
</dbReference>
<accession>A0ABW0GQR1</accession>
<proteinExistence type="predicted"/>
<keyword evidence="4" id="KW-1185">Reference proteome</keyword>
<comment type="caution">
    <text evidence="3">The sequence shown here is derived from an EMBL/GenBank/DDBJ whole genome shotgun (WGS) entry which is preliminary data.</text>
</comment>
<evidence type="ECO:0000313" key="4">
    <source>
        <dbReference type="Proteomes" id="UP001596122"/>
    </source>
</evidence>
<dbReference type="CDD" id="cd01948">
    <property type="entry name" value="EAL"/>
    <property type="match status" value="1"/>
</dbReference>
<evidence type="ECO:0000259" key="2">
    <source>
        <dbReference type="PROSITE" id="PS50887"/>
    </source>
</evidence>
<dbReference type="PROSITE" id="PS50887">
    <property type="entry name" value="GGDEF"/>
    <property type="match status" value="1"/>
</dbReference>
<feature type="domain" description="EAL" evidence="1">
    <location>
        <begin position="321"/>
        <end position="561"/>
    </location>
</feature>
<dbReference type="SUPFAM" id="SSF55785">
    <property type="entry name" value="PYP-like sensor domain (PAS domain)"/>
    <property type="match status" value="1"/>
</dbReference>
<dbReference type="SUPFAM" id="SSF55781">
    <property type="entry name" value="GAF domain-like"/>
    <property type="match status" value="1"/>
</dbReference>
<dbReference type="InterPro" id="IPR001633">
    <property type="entry name" value="EAL_dom"/>
</dbReference>
<sequence>MPNRRWSVARRGVPAPAGSALVSARSLLAATLASTSDGILVVDTDGAVVACSAAFARLWHVEPGPDACDGRALLEHAAGLTTDPDAFRTTVRAVHADPDRLLEDEVELADGRVLKRWSGPQHADGVVVGRVWGFRDRTAERRLEAELRRMAFYDELTGLANRALFMQRGRAMADQSAATGRPLAVAVLDLDTLKVVNDDLGHQAGDELLRTTATRLVGAVRPGDLVARLGGDEFGVLLPETGPAGAAALLQRMCDAMGAPVLLCGRPVATSISGGSSASGGTPEVDLERLLHEADLAINRAKADGRARVRAYDEDVARADPRRVAAEVTSLLTSPGALRTVFQPICDLGTGVLVGHEALTRFPGHAHREVGEWFGLARATGHGAALEAAAILRARAGHRPDDGEYLTVNVSPAVLGSPEVRRSLAGDLHGLVVEVTEDSRLDLAELARLLDDLRSRGARVAMDDTGAGYDGLRRLVVLRPEVVKLDRELVHQVHVHPEKRAMVEAMVSFCRQTGASLCAEGIETAQELRTLADLGVHLGQGWYVGRPAAPPPPVNPSATTACGMLPVVTTGDLGPLRAMLDRARTPFDVAQAARAAVGPLGADDAVLSALDVDTLVVVRSTGWTSQELRYHLADYPATAECLRTGQPLTVRTDDPAADPGEVRVLRELGYGSVVVMPLRHDDNPIGLLEVFSRAHRSWSDRELRLCAYLAEELADALDRVERTGSPAV</sequence>
<reference evidence="4" key="1">
    <citation type="journal article" date="2019" name="Int. J. Syst. Evol. Microbiol.">
        <title>The Global Catalogue of Microorganisms (GCM) 10K type strain sequencing project: providing services to taxonomists for standard genome sequencing and annotation.</title>
        <authorList>
            <consortium name="The Broad Institute Genomics Platform"/>
            <consortium name="The Broad Institute Genome Sequencing Center for Infectious Disease"/>
            <person name="Wu L."/>
            <person name="Ma J."/>
        </authorList>
    </citation>
    <scope>NUCLEOTIDE SEQUENCE [LARGE SCALE GENOMIC DNA]</scope>
    <source>
        <strain evidence="4">CCUG 43114</strain>
    </source>
</reference>
<organism evidence="3 4">
    <name type="scientific">Aquipuribacter nitratireducens</name>
    <dbReference type="NCBI Taxonomy" id="650104"/>
    <lineage>
        <taxon>Bacteria</taxon>
        <taxon>Bacillati</taxon>
        <taxon>Actinomycetota</taxon>
        <taxon>Actinomycetes</taxon>
        <taxon>Micrococcales</taxon>
        <taxon>Intrasporangiaceae</taxon>
        <taxon>Aquipuribacter</taxon>
    </lineage>
</organism>
<dbReference type="InterPro" id="IPR035919">
    <property type="entry name" value="EAL_sf"/>
</dbReference>
<dbReference type="SMART" id="SM00052">
    <property type="entry name" value="EAL"/>
    <property type="match status" value="1"/>
</dbReference>
<dbReference type="SUPFAM" id="SSF141868">
    <property type="entry name" value="EAL domain-like"/>
    <property type="match status" value="1"/>
</dbReference>
<evidence type="ECO:0000313" key="3">
    <source>
        <dbReference type="EMBL" id="MFC5381989.1"/>
    </source>
</evidence>
<dbReference type="EMBL" id="JBHSLD010000014">
    <property type="protein sequence ID" value="MFC5381989.1"/>
    <property type="molecule type" value="Genomic_DNA"/>
</dbReference>
<dbReference type="RefSeq" id="WP_340269966.1">
    <property type="nucleotide sequence ID" value="NZ_JBBEOG010000005.1"/>
</dbReference>
<dbReference type="NCBIfam" id="TIGR00254">
    <property type="entry name" value="GGDEF"/>
    <property type="match status" value="1"/>
</dbReference>
<dbReference type="SMART" id="SM00267">
    <property type="entry name" value="GGDEF"/>
    <property type="match status" value="1"/>
</dbReference>
<dbReference type="PANTHER" id="PTHR33121:SF70">
    <property type="entry name" value="SIGNALING PROTEIN YKOW"/>
    <property type="match status" value="1"/>
</dbReference>
<name>A0ABW0GQR1_9MICO</name>
<dbReference type="InterPro" id="IPR000160">
    <property type="entry name" value="GGDEF_dom"/>
</dbReference>
<dbReference type="InterPro" id="IPR050706">
    <property type="entry name" value="Cyclic-di-GMP_PDE-like"/>
</dbReference>
<dbReference type="Gene3D" id="3.30.450.20">
    <property type="entry name" value="PAS domain"/>
    <property type="match status" value="1"/>
</dbReference>
<dbReference type="InterPro" id="IPR003018">
    <property type="entry name" value="GAF"/>
</dbReference>
<dbReference type="InterPro" id="IPR035965">
    <property type="entry name" value="PAS-like_dom_sf"/>
</dbReference>